<dbReference type="GO" id="GO:0000725">
    <property type="term" value="P:recombinational repair"/>
    <property type="evidence" value="ECO:0007669"/>
    <property type="project" value="TreeGrafter"/>
</dbReference>
<evidence type="ECO:0000256" key="5">
    <source>
        <dbReference type="ARBA" id="ARBA00022946"/>
    </source>
</evidence>
<comment type="subcellular location">
    <subcellularLocation>
        <location evidence="1">Mitochondrion matrix</location>
        <location evidence="1">Mitochondrion nucleoid</location>
    </subcellularLocation>
</comment>
<reference evidence="11" key="1">
    <citation type="submission" date="2023-01" db="EMBL/GenBank/DDBJ databases">
        <authorList>
            <person name="Piombo E."/>
        </authorList>
    </citation>
    <scope>NUCLEOTIDE SEQUENCE</scope>
</reference>
<feature type="compositionally biased region" description="Low complexity" evidence="10">
    <location>
        <begin position="161"/>
        <end position="177"/>
    </location>
</feature>
<accession>A0AA35VTP2</accession>
<feature type="region of interest" description="Disordered" evidence="10">
    <location>
        <begin position="1"/>
        <end position="24"/>
    </location>
</feature>
<evidence type="ECO:0000256" key="9">
    <source>
        <dbReference type="ARBA" id="ARBA00023271"/>
    </source>
</evidence>
<evidence type="ECO:0000256" key="6">
    <source>
        <dbReference type="ARBA" id="ARBA00023125"/>
    </source>
</evidence>
<feature type="compositionally biased region" description="Basic and acidic residues" evidence="10">
    <location>
        <begin position="1"/>
        <end position="12"/>
    </location>
</feature>
<evidence type="ECO:0000256" key="4">
    <source>
        <dbReference type="ARBA" id="ARBA00022763"/>
    </source>
</evidence>
<evidence type="ECO:0000313" key="11">
    <source>
        <dbReference type="EMBL" id="CAI6100560.1"/>
    </source>
</evidence>
<proteinExistence type="inferred from homology"/>
<dbReference type="PANTHER" id="PTHR31404">
    <property type="entry name" value="MITOCHONDRIAL GENOME MAINTENANCE PROTEIN MGM101"/>
    <property type="match status" value="1"/>
</dbReference>
<dbReference type="PANTHER" id="PTHR31404:SF0">
    <property type="entry name" value="MITOCHONDRIAL GENOME MAINTENANCE PROTEIN MGM101"/>
    <property type="match status" value="1"/>
</dbReference>
<dbReference type="Pfam" id="PF06420">
    <property type="entry name" value="Mgm101p"/>
    <property type="match status" value="1"/>
</dbReference>
<evidence type="ECO:0000256" key="7">
    <source>
        <dbReference type="ARBA" id="ARBA00023128"/>
    </source>
</evidence>
<keyword evidence="6" id="KW-0238">DNA-binding</keyword>
<keyword evidence="4" id="KW-0227">DNA damage</keyword>
<organism evidence="11 12">
    <name type="scientific">Clonostachys chloroleuca</name>
    <dbReference type="NCBI Taxonomy" id="1926264"/>
    <lineage>
        <taxon>Eukaryota</taxon>
        <taxon>Fungi</taxon>
        <taxon>Dikarya</taxon>
        <taxon>Ascomycota</taxon>
        <taxon>Pezizomycotina</taxon>
        <taxon>Sordariomycetes</taxon>
        <taxon>Hypocreomycetidae</taxon>
        <taxon>Hypocreales</taxon>
        <taxon>Bionectriaceae</taxon>
        <taxon>Clonostachys</taxon>
    </lineage>
</organism>
<sequence length="437" mass="48667">MSAKEEARKEDATQVEDDDEPDEWDKRIFSTGCAGEFTVSYCVPISTPLEFLALLLRAGVLSLLVLVGPVSLRWRCTASANNNECHIDENAKMTDCYFEKKDWRACTEESAGRAMATMSEQAPKMPRARATLTAPVDAKPVQTPAAEAANGPSAQPATAASVKRPVPVRRSVPLKKPLPAKKPAAHSHQSPVPRRPEPTTLDKAERNEAQASRLVPGTSGRPPPLKDLLQEVRAPTSPMKNTYEAKTVTVSHPKEHATANDIDVPWDTSFHGISTRPVTAGQFKVLMRPIDEEDIEVKPDGIIYLPEIKYRRRLNEAFGPMGWGMIPKSDPIINGPVVTREYALIVDGRFVSQAQGENHFYNEEGIPSAVEGCKSNALMRCCKDLGIASDLWDPRFIRSFKKEKMEEVWVEHQVTKKKRVLWFKKGQVEVAYPFKRT</sequence>
<dbReference type="Proteomes" id="UP001160390">
    <property type="component" value="Unassembled WGS sequence"/>
</dbReference>
<dbReference type="EMBL" id="CABFNP030001344">
    <property type="protein sequence ID" value="CAI6100560.1"/>
    <property type="molecule type" value="Genomic_DNA"/>
</dbReference>
<dbReference type="AlphaFoldDB" id="A0AA35VTP2"/>
<keyword evidence="9" id="KW-1135">Mitochondrion nucleoid</keyword>
<keyword evidence="8" id="KW-0234">DNA repair</keyword>
<keyword evidence="5" id="KW-0809">Transit peptide</keyword>
<comment type="similarity">
    <text evidence="2">Belongs to the MGM101 family.</text>
</comment>
<evidence type="ECO:0000256" key="2">
    <source>
        <dbReference type="ARBA" id="ARBA00007053"/>
    </source>
</evidence>
<dbReference type="GO" id="GO:0036297">
    <property type="term" value="P:interstrand cross-link repair"/>
    <property type="evidence" value="ECO:0007669"/>
    <property type="project" value="TreeGrafter"/>
</dbReference>
<protein>
    <recommendedName>
        <fullName evidence="3">Mitochondrial genome maintenance protein MGM101</fullName>
    </recommendedName>
</protein>
<dbReference type="GO" id="GO:0003697">
    <property type="term" value="F:single-stranded DNA binding"/>
    <property type="evidence" value="ECO:0007669"/>
    <property type="project" value="InterPro"/>
</dbReference>
<feature type="region of interest" description="Disordered" evidence="10">
    <location>
        <begin position="143"/>
        <end position="201"/>
    </location>
</feature>
<dbReference type="InterPro" id="IPR009446">
    <property type="entry name" value="Mgm101"/>
</dbReference>
<evidence type="ECO:0000313" key="12">
    <source>
        <dbReference type="Proteomes" id="UP001160390"/>
    </source>
</evidence>
<feature type="compositionally biased region" description="Acidic residues" evidence="10">
    <location>
        <begin position="13"/>
        <end position="23"/>
    </location>
</feature>
<evidence type="ECO:0000256" key="1">
    <source>
        <dbReference type="ARBA" id="ARBA00004436"/>
    </source>
</evidence>
<evidence type="ECO:0000256" key="8">
    <source>
        <dbReference type="ARBA" id="ARBA00023204"/>
    </source>
</evidence>
<evidence type="ECO:0000256" key="10">
    <source>
        <dbReference type="SAM" id="MobiDB-lite"/>
    </source>
</evidence>
<name>A0AA35VTP2_9HYPO</name>
<comment type="caution">
    <text evidence="11">The sequence shown here is derived from an EMBL/GenBank/DDBJ whole genome shotgun (WGS) entry which is preliminary data.</text>
</comment>
<evidence type="ECO:0000256" key="3">
    <source>
        <dbReference type="ARBA" id="ARBA00013628"/>
    </source>
</evidence>
<dbReference type="GO" id="GO:0000262">
    <property type="term" value="C:mitochondrial chromosome"/>
    <property type="evidence" value="ECO:0007669"/>
    <property type="project" value="InterPro"/>
</dbReference>
<feature type="non-terminal residue" evidence="11">
    <location>
        <position position="437"/>
    </location>
</feature>
<keyword evidence="7" id="KW-0496">Mitochondrion</keyword>
<keyword evidence="12" id="KW-1185">Reference proteome</keyword>
<gene>
    <name evidence="11" type="ORF">CCHLO57077_00015465</name>
</gene>